<dbReference type="PANTHER" id="PTHR42924">
    <property type="entry name" value="EXONUCLEASE"/>
    <property type="match status" value="1"/>
</dbReference>
<reference evidence="2 3" key="1">
    <citation type="submission" date="2019-03" db="EMBL/GenBank/DDBJ databases">
        <title>Freshwater and sediment microbial communities from various areas in North America, analyzing microbe dynamics in response to fracking.</title>
        <authorList>
            <person name="Lamendella R."/>
        </authorList>
    </citation>
    <scope>NUCLEOTIDE SEQUENCE [LARGE SCALE GENOMIC DNA]</scope>
    <source>
        <strain evidence="2 3">18_TX</strain>
    </source>
</reference>
<dbReference type="EMBL" id="SNXI01000012">
    <property type="protein sequence ID" value="TDP31658.1"/>
    <property type="molecule type" value="Genomic_DNA"/>
</dbReference>
<sequence length="276" mass="30828">MPHYDLHCHTNHSDGQLSVEQLLLRAVERGVDVLAITDHDTLSGSRVATEYLQQHALPLQLVTGVEISCSWHAFEIHVVALNVDLDNASLNNLLQQQQQAREQRFAQMLDKLTKRAVMLSREECRITGMPTRKHLADAMVEKGIVEHPQQAFDRYIGKGNSAYVKAQWCDIETAIAAIHAAGGSAVLAHPHAYKLSNKWLRKLCQEAKAWGLDGIEVSISQQPEGHRKALAEFAADYDLKASQGSDFHHPNGWRDLGKNLCLPEHCVPIWSAWSPT</sequence>
<dbReference type="Gene3D" id="1.10.150.650">
    <property type="match status" value="1"/>
</dbReference>
<keyword evidence="3" id="KW-1185">Reference proteome</keyword>
<dbReference type="AlphaFoldDB" id="A0A4R6P1V0"/>
<dbReference type="Proteomes" id="UP000295531">
    <property type="component" value="Unassembled WGS sequence"/>
</dbReference>
<feature type="domain" description="Polymerase/histidinol phosphatase N-terminal" evidence="1">
    <location>
        <begin position="4"/>
        <end position="71"/>
    </location>
</feature>
<dbReference type="SMART" id="SM00481">
    <property type="entry name" value="POLIIIAc"/>
    <property type="match status" value="1"/>
</dbReference>
<dbReference type="SUPFAM" id="SSF89550">
    <property type="entry name" value="PHP domain-like"/>
    <property type="match status" value="1"/>
</dbReference>
<dbReference type="InterPro" id="IPR052018">
    <property type="entry name" value="PHP_domain"/>
</dbReference>
<dbReference type="Pfam" id="PF02811">
    <property type="entry name" value="PHP"/>
    <property type="match status" value="1"/>
</dbReference>
<dbReference type="CDD" id="cd07438">
    <property type="entry name" value="PHP_HisPPase_AMP"/>
    <property type="match status" value="1"/>
</dbReference>
<comment type="caution">
    <text evidence="2">The sequence shown here is derived from an EMBL/GenBank/DDBJ whole genome shotgun (WGS) entry which is preliminary data.</text>
</comment>
<organism evidence="2 3">
    <name type="scientific">Idiomarina aquatica</name>
    <dbReference type="NCBI Taxonomy" id="1327752"/>
    <lineage>
        <taxon>Bacteria</taxon>
        <taxon>Pseudomonadati</taxon>
        <taxon>Pseudomonadota</taxon>
        <taxon>Gammaproteobacteria</taxon>
        <taxon>Alteromonadales</taxon>
        <taxon>Idiomarinaceae</taxon>
        <taxon>Idiomarina</taxon>
    </lineage>
</organism>
<dbReference type="OrthoDB" id="9804333at2"/>
<dbReference type="InterPro" id="IPR004013">
    <property type="entry name" value="PHP_dom"/>
</dbReference>
<protein>
    <recommendedName>
        <fullName evidence="1">Polymerase/histidinol phosphatase N-terminal domain-containing protein</fullName>
    </recommendedName>
</protein>
<proteinExistence type="predicted"/>
<dbReference type="InterPro" id="IPR003141">
    <property type="entry name" value="Pol/His_phosphatase_N"/>
</dbReference>
<dbReference type="RefSeq" id="WP_133540106.1">
    <property type="nucleotide sequence ID" value="NZ_SNXI01000012.1"/>
</dbReference>
<name>A0A4R6P1V0_9GAMM</name>
<gene>
    <name evidence="2" type="ORF">DEU29_11259</name>
</gene>
<dbReference type="GO" id="GO:0004534">
    <property type="term" value="F:5'-3' RNA exonuclease activity"/>
    <property type="evidence" value="ECO:0007669"/>
    <property type="project" value="TreeGrafter"/>
</dbReference>
<evidence type="ECO:0000259" key="1">
    <source>
        <dbReference type="SMART" id="SM00481"/>
    </source>
</evidence>
<dbReference type="PANTHER" id="PTHR42924:SF3">
    <property type="entry name" value="POLYMERASE_HISTIDINOL PHOSPHATASE N-TERMINAL DOMAIN-CONTAINING PROTEIN"/>
    <property type="match status" value="1"/>
</dbReference>
<evidence type="ECO:0000313" key="2">
    <source>
        <dbReference type="EMBL" id="TDP31658.1"/>
    </source>
</evidence>
<dbReference type="Gene3D" id="3.20.20.140">
    <property type="entry name" value="Metal-dependent hydrolases"/>
    <property type="match status" value="1"/>
</dbReference>
<dbReference type="InterPro" id="IPR016195">
    <property type="entry name" value="Pol/histidinol_Pase-like"/>
</dbReference>
<dbReference type="GO" id="GO:0035312">
    <property type="term" value="F:5'-3' DNA exonuclease activity"/>
    <property type="evidence" value="ECO:0007669"/>
    <property type="project" value="TreeGrafter"/>
</dbReference>
<accession>A0A4R6P1V0</accession>
<evidence type="ECO:0000313" key="3">
    <source>
        <dbReference type="Proteomes" id="UP000295531"/>
    </source>
</evidence>